<dbReference type="SUPFAM" id="SSF69304">
    <property type="entry name" value="Tricorn protease N-terminal domain"/>
    <property type="match status" value="1"/>
</dbReference>
<name>A0A1F7RZG7_9BACT</name>
<dbReference type="InterPro" id="IPR029414">
    <property type="entry name" value="Tricorn_PDZ"/>
</dbReference>
<evidence type="ECO:0000256" key="5">
    <source>
        <dbReference type="ARBA" id="ARBA00022801"/>
    </source>
</evidence>
<dbReference type="SUPFAM" id="SSF52096">
    <property type="entry name" value="ClpP/crotonase"/>
    <property type="match status" value="1"/>
</dbReference>
<feature type="compositionally biased region" description="Basic and acidic residues" evidence="10">
    <location>
        <begin position="1119"/>
        <end position="1130"/>
    </location>
</feature>
<keyword evidence="4 7" id="KW-0645">Protease</keyword>
<organism evidence="12 13">
    <name type="scientific">Candidatus Schekmanbacteria bacterium RBG_13_48_7</name>
    <dbReference type="NCBI Taxonomy" id="1817878"/>
    <lineage>
        <taxon>Bacteria</taxon>
        <taxon>Candidatus Schekmaniibacteriota</taxon>
    </lineage>
</organism>
<feature type="active site" description="Charge relay system" evidence="8">
    <location>
        <position position="786"/>
    </location>
</feature>
<evidence type="ECO:0000256" key="10">
    <source>
        <dbReference type="SAM" id="MobiDB-lite"/>
    </source>
</evidence>
<dbReference type="EMBL" id="MGDD01000130">
    <property type="protein sequence ID" value="OGL46384.1"/>
    <property type="molecule type" value="Genomic_DNA"/>
</dbReference>
<evidence type="ECO:0000313" key="13">
    <source>
        <dbReference type="Proteomes" id="UP000179266"/>
    </source>
</evidence>
<sequence length="1130" mass="129909">MKKNYLVTVLTFMCIIGGVITGFAMKAENIDESGYLRFPAVSGDKIVFTAEDDLFVVSINGGIARRLTRAVGREAFAHFSPDGKWITFSGFYDGNEDVYVVSADGGEPERLTFHPDSDQVVGWTPDGSGVLFRSRRDSQFNDNYVYSISMEGGFPERVPVGLCSMLSYFPDGKQVVFNRFSREFRHWKRYLGGWQQDIWYGNFETKEFKKLTEYKGTDAFPMVWTGRIITTDIRTMDDSKQQNLRWANKIIFLSDRDGTANLFMMDIDGTNKKQITSFTDFDVRWPSIYGDNVVFMLGADIWITNLSLKEHHKVPIRLPSDRLRTRNRFEDPKKYITDFELSPDGIRMLIGSRGEVFTVPLRDNRIVNLTNTPGIREKYPSYSPDGQWIACFSDASKEEELVIIPTNGKNKSRQVSSGEICWHFPPRWSPDGKLIAFADKTQALFIINVKSGLKEKVDQSEVWEFTDYIFSPDSRWLAYAKYEVGEMRSVFLYDIKAKKIFRITTQETDDFNPVFDPNGKYLYFLSRRTYNPLIGSLDFETVMDKMTKPYLVILMKGERSPLLPSTEEGIESLEELEWQKKFQKFSGEEKGKKEIKIVIDTDGLGDRIAEFPVHAGHYGALSATEDKIFYLSRNTEGLQEESPFPYEEKDNPYILYFFNLKIEKEPKVFVRNIDAYNISKDGQKLVYAKNGDFYIVDSGNSVNEDNPKNKVDLSKWVLSVDPKAEWEQIFYESWRLQRDFYWASNMAGSDWDMLKKKYEILLPRISTRDDLNDLIGEMIAELATSHTYIWGGDIAYPERIGIGLLGADLARDPKSGYWIVKHIYRGDPWDQTLSSPLLQTHIDVKEGDYILAVDGFPTNKESNIYSFFVNKADVQVQLTVNNKPALEKSRDVVIKSLSGDRSLRYRDWVNQNRLKVEKATDGKVGYIHLPNMGGRGLAEFNRQYYSQLDKQGLIVDVRNNGGGFVSQLILERLGRKLWAFDQPRHGTTSKYPYRVLYGHMVAICNQRCGSDGDIFSRMFQKMKLGPLVGMPTWGGVIGIRGDKNFMDKGLMTQPEFAWWEMEHGWNVENVGIIPDYIVDNLPLDIEEGNDPQLDKAVELIMDMLAKQPMEIPEPPPFPDKAKEHWIPKQD</sequence>
<dbReference type="SUPFAM" id="SSF50156">
    <property type="entry name" value="PDZ domain-like"/>
    <property type="match status" value="1"/>
</dbReference>
<evidence type="ECO:0000256" key="6">
    <source>
        <dbReference type="ARBA" id="ARBA00022825"/>
    </source>
</evidence>
<feature type="active site" description="Nucleophile" evidence="8">
    <location>
        <position position="1010"/>
    </location>
</feature>
<dbReference type="CDD" id="cd07562">
    <property type="entry name" value="Peptidase_S41_TRI"/>
    <property type="match status" value="1"/>
</dbReference>
<dbReference type="Gene3D" id="2.30.42.10">
    <property type="match status" value="1"/>
</dbReference>
<dbReference type="GO" id="GO:0006508">
    <property type="term" value="P:proteolysis"/>
    <property type="evidence" value="ECO:0007669"/>
    <property type="project" value="UniProtKB-UniRule"/>
</dbReference>
<reference evidence="12 13" key="1">
    <citation type="journal article" date="2016" name="Nat. Commun.">
        <title>Thousands of microbial genomes shed light on interconnected biogeochemical processes in an aquifer system.</title>
        <authorList>
            <person name="Anantharaman K."/>
            <person name="Brown C.T."/>
            <person name="Hug L.A."/>
            <person name="Sharon I."/>
            <person name="Castelle C.J."/>
            <person name="Probst A.J."/>
            <person name="Thomas B.C."/>
            <person name="Singh A."/>
            <person name="Wilkins M.J."/>
            <person name="Karaoz U."/>
            <person name="Brodie E.L."/>
            <person name="Williams K.H."/>
            <person name="Hubbard S.S."/>
            <person name="Banfield J.F."/>
        </authorList>
    </citation>
    <scope>NUCLEOTIDE SEQUENCE [LARGE SCALE GENOMIC DNA]</scope>
</reference>
<keyword evidence="5 7" id="KW-0378">Hydrolase</keyword>
<dbReference type="Proteomes" id="UP000179266">
    <property type="component" value="Unassembled WGS sequence"/>
</dbReference>
<comment type="caution">
    <text evidence="12">The sequence shown here is derived from an EMBL/GenBank/DDBJ whole genome shotgun (WGS) entry which is preliminary data.</text>
</comment>
<evidence type="ECO:0000256" key="3">
    <source>
        <dbReference type="ARBA" id="ARBA00022490"/>
    </source>
</evidence>
<dbReference type="InterPro" id="IPR012393">
    <property type="entry name" value="Tricorn_protease"/>
</dbReference>
<feature type="region of interest" description="Disordered" evidence="10">
    <location>
        <begin position="1110"/>
        <end position="1130"/>
    </location>
</feature>
<dbReference type="Gene3D" id="3.30.750.44">
    <property type="match status" value="1"/>
</dbReference>
<dbReference type="Gene3D" id="2.130.10.10">
    <property type="entry name" value="YVTN repeat-like/Quinoprotein amine dehydrogenase"/>
    <property type="match status" value="1"/>
</dbReference>
<dbReference type="SUPFAM" id="SSF82171">
    <property type="entry name" value="DPP6 N-terminal domain-like"/>
    <property type="match status" value="1"/>
</dbReference>
<evidence type="ECO:0000256" key="1">
    <source>
        <dbReference type="ARBA" id="ARBA00004496"/>
    </source>
</evidence>
<dbReference type="InterPro" id="IPR005151">
    <property type="entry name" value="Tail-specific_protease"/>
</dbReference>
<protein>
    <recommendedName>
        <fullName evidence="7">Tricorn protease homolog</fullName>
        <ecNumber evidence="7">3.4.21.-</ecNumber>
    </recommendedName>
</protein>
<proteinExistence type="inferred from homology"/>
<dbReference type="Pfam" id="PF14685">
    <property type="entry name" value="PDZ_Tricorn"/>
    <property type="match status" value="1"/>
</dbReference>
<dbReference type="Pfam" id="PF14684">
    <property type="entry name" value="Tricorn_C1"/>
    <property type="match status" value="1"/>
</dbReference>
<dbReference type="Pfam" id="PF03572">
    <property type="entry name" value="Peptidase_S41"/>
    <property type="match status" value="1"/>
</dbReference>
<feature type="domain" description="Tail specific protease" evidence="11">
    <location>
        <begin position="889"/>
        <end position="1079"/>
    </location>
</feature>
<dbReference type="GO" id="GO:0008236">
    <property type="term" value="F:serine-type peptidase activity"/>
    <property type="evidence" value="ECO:0007669"/>
    <property type="project" value="UniProtKB-UniRule"/>
</dbReference>
<keyword evidence="6 7" id="KW-0720">Serine protease</keyword>
<dbReference type="Pfam" id="PF26549">
    <property type="entry name" value="Tricorn_N"/>
    <property type="match status" value="1"/>
</dbReference>
<dbReference type="EC" id="3.4.21.-" evidence="7"/>
<dbReference type="PANTHER" id="PTHR43253">
    <property type="entry name" value="TRICORN PROTEASE HOMOLOG 2-RELATED"/>
    <property type="match status" value="1"/>
</dbReference>
<feature type="active site" description="Charge relay system" evidence="8">
    <location>
        <position position="1068"/>
    </location>
</feature>
<dbReference type="PANTHER" id="PTHR43253:SF1">
    <property type="entry name" value="TRICORN PROTEASE HOMOLOG 2-RELATED"/>
    <property type="match status" value="1"/>
</dbReference>
<dbReference type="Gene3D" id="3.90.226.10">
    <property type="entry name" value="2-enoyl-CoA Hydratase, Chain A, domain 1"/>
    <property type="match status" value="1"/>
</dbReference>
<evidence type="ECO:0000256" key="2">
    <source>
        <dbReference type="ARBA" id="ARBA00008524"/>
    </source>
</evidence>
<dbReference type="PIRSF" id="PIRSF036421">
    <property type="entry name" value="Tricorn_protease"/>
    <property type="match status" value="1"/>
</dbReference>
<comment type="subcellular location">
    <subcellularLocation>
        <location evidence="1 7">Cytoplasm</location>
    </subcellularLocation>
</comment>
<evidence type="ECO:0000256" key="8">
    <source>
        <dbReference type="PIRSR" id="PIRSR036421-1"/>
    </source>
</evidence>
<dbReference type="InterPro" id="IPR036034">
    <property type="entry name" value="PDZ_sf"/>
</dbReference>
<evidence type="ECO:0000256" key="9">
    <source>
        <dbReference type="PIRSR" id="PIRSR036421-3"/>
    </source>
</evidence>
<dbReference type="Pfam" id="PF26550">
    <property type="entry name" value="Tricorn_2nd"/>
    <property type="match status" value="1"/>
</dbReference>
<evidence type="ECO:0000256" key="4">
    <source>
        <dbReference type="ARBA" id="ARBA00022670"/>
    </source>
</evidence>
<comment type="similarity">
    <text evidence="2 7">Belongs to the peptidase S41B family.</text>
</comment>
<accession>A0A1F7RZG7</accession>
<dbReference type="InterPro" id="IPR029045">
    <property type="entry name" value="ClpP/crotonase-like_dom_sf"/>
</dbReference>
<dbReference type="SMART" id="SM00245">
    <property type="entry name" value="TSPc"/>
    <property type="match status" value="1"/>
</dbReference>
<keyword evidence="3 7" id="KW-0963">Cytoplasm</keyword>
<dbReference type="AlphaFoldDB" id="A0A1F7RZG7"/>
<dbReference type="GO" id="GO:0005737">
    <property type="term" value="C:cytoplasm"/>
    <property type="evidence" value="ECO:0007669"/>
    <property type="project" value="UniProtKB-SubCell"/>
</dbReference>
<comment type="function">
    <text evidence="7">Degrades oligopeptides.</text>
</comment>
<dbReference type="InterPro" id="IPR028204">
    <property type="entry name" value="Tricorn_C1"/>
</dbReference>
<gene>
    <name evidence="12" type="ORF">A2161_03040</name>
</gene>
<feature type="site" description="Transition state stabilizer; via amide nitrogen" evidence="9">
    <location>
        <position position="1011"/>
    </location>
</feature>
<evidence type="ECO:0000259" key="11">
    <source>
        <dbReference type="SMART" id="SM00245"/>
    </source>
</evidence>
<dbReference type="Gene3D" id="2.120.10.60">
    <property type="entry name" value="Tricorn protease N-terminal domain"/>
    <property type="match status" value="1"/>
</dbReference>
<dbReference type="InterPro" id="IPR015943">
    <property type="entry name" value="WD40/YVTN_repeat-like_dom_sf"/>
</dbReference>
<evidence type="ECO:0000256" key="7">
    <source>
        <dbReference type="PIRNR" id="PIRNR036421"/>
    </source>
</evidence>
<evidence type="ECO:0000313" key="12">
    <source>
        <dbReference type="EMBL" id="OGL46384.1"/>
    </source>
</evidence>